<dbReference type="Proteomes" id="UP001156882">
    <property type="component" value="Unassembled WGS sequence"/>
</dbReference>
<dbReference type="PANTHER" id="PTHR47237">
    <property type="entry name" value="SLL0310 PROTEIN"/>
    <property type="match status" value="1"/>
</dbReference>
<dbReference type="Pfam" id="PF18014">
    <property type="entry name" value="Acetyltransf_18"/>
    <property type="match status" value="1"/>
</dbReference>
<accession>A0ABQ6CPS2</accession>
<organism evidence="2 3">
    <name type="scientific">Labrys miyagiensis</name>
    <dbReference type="NCBI Taxonomy" id="346912"/>
    <lineage>
        <taxon>Bacteria</taxon>
        <taxon>Pseudomonadati</taxon>
        <taxon>Pseudomonadota</taxon>
        <taxon>Alphaproteobacteria</taxon>
        <taxon>Hyphomicrobiales</taxon>
        <taxon>Xanthobacteraceae</taxon>
        <taxon>Labrys</taxon>
    </lineage>
</organism>
<comment type="caution">
    <text evidence="2">The sequence shown here is derived from an EMBL/GenBank/DDBJ whole genome shotgun (WGS) entry which is preliminary data.</text>
</comment>
<dbReference type="SUPFAM" id="SSF55729">
    <property type="entry name" value="Acyl-CoA N-acyltransferases (Nat)"/>
    <property type="match status" value="1"/>
</dbReference>
<reference evidence="3" key="1">
    <citation type="journal article" date="2019" name="Int. J. Syst. Evol. Microbiol.">
        <title>The Global Catalogue of Microorganisms (GCM) 10K type strain sequencing project: providing services to taxonomists for standard genome sequencing and annotation.</title>
        <authorList>
            <consortium name="The Broad Institute Genomics Platform"/>
            <consortium name="The Broad Institute Genome Sequencing Center for Infectious Disease"/>
            <person name="Wu L."/>
            <person name="Ma J."/>
        </authorList>
    </citation>
    <scope>NUCLEOTIDE SEQUENCE [LARGE SCALE GENOMIC DNA]</scope>
    <source>
        <strain evidence="3">NBRC 101365</strain>
    </source>
</reference>
<dbReference type="Gene3D" id="3.40.630.90">
    <property type="match status" value="1"/>
</dbReference>
<sequence>MNQVLERCGHRNLTLNSTHAAFNLYVSLGFTKEAVVYQRQGEASLRLPTLPALEGELSELPSDRLEEITRLDSRAFGANRERLLRLLSEDASVWVLKRGSEIVGYSMKREFGNGHVIGPIVAKSDGDALHLAAVHLKDLAGQFVRVDTREETGAFAEFLRESGLGVYETVTTMSKGRHFLNRTNNEPWIYGLASHALG</sequence>
<dbReference type="PANTHER" id="PTHR47237:SF2">
    <property type="entry name" value="BLL4206 PROTEIN"/>
    <property type="match status" value="1"/>
</dbReference>
<keyword evidence="3" id="KW-1185">Reference proteome</keyword>
<evidence type="ECO:0000313" key="2">
    <source>
        <dbReference type="EMBL" id="GLS20226.1"/>
    </source>
</evidence>
<name>A0ABQ6CPS2_9HYPH</name>
<dbReference type="EMBL" id="BSPC01000027">
    <property type="protein sequence ID" value="GLS20226.1"/>
    <property type="molecule type" value="Genomic_DNA"/>
</dbReference>
<dbReference type="InterPro" id="IPR052729">
    <property type="entry name" value="Acyl/Acetyltrans_Enzymes"/>
</dbReference>
<evidence type="ECO:0000259" key="1">
    <source>
        <dbReference type="Pfam" id="PF18014"/>
    </source>
</evidence>
<dbReference type="InterPro" id="IPR016181">
    <property type="entry name" value="Acyl_CoA_acyltransferase"/>
</dbReference>
<evidence type="ECO:0000313" key="3">
    <source>
        <dbReference type="Proteomes" id="UP001156882"/>
    </source>
</evidence>
<dbReference type="InterPro" id="IPR041496">
    <property type="entry name" value="YitH/HolE_GNAT"/>
</dbReference>
<feature type="domain" description="YitH/HolE acetyltransferase (GNAT)" evidence="1">
    <location>
        <begin position="68"/>
        <end position="184"/>
    </location>
</feature>
<protein>
    <recommendedName>
        <fullName evidence="1">YitH/HolE acetyltransferase (GNAT) domain-containing protein</fullName>
    </recommendedName>
</protein>
<gene>
    <name evidence="2" type="ORF">GCM10007874_32430</name>
</gene>
<proteinExistence type="predicted"/>